<feature type="compositionally biased region" description="Pro residues" evidence="1">
    <location>
        <begin position="281"/>
        <end position="296"/>
    </location>
</feature>
<proteinExistence type="predicted"/>
<feature type="region of interest" description="Disordered" evidence="1">
    <location>
        <begin position="1"/>
        <end position="76"/>
    </location>
</feature>
<feature type="compositionally biased region" description="Polar residues" evidence="1">
    <location>
        <begin position="719"/>
        <end position="728"/>
    </location>
</feature>
<sequence>MNGSRPVPPPLNFPFRSRRKSYSSDIDERPGPSIFPAVTNTTSATSTRRVGYGYASSTSTSSSPVASSPPPSSSLRSLSYAHAYDVHIRRHSSPHHTHAFYAPTTEPFDHDIAWQNDLVNMDKPLLASPDPSHRAHLGHGPRSSPFNGYPFAYQYAIPRSSSFAVSDESEDPPTTSDFDIPSGYSDDMDVDLDSDISLDLSPPRRRISFSTSAERDTPFVRPPPPPPLLSSVTKAVKRVKVKSKEKKKDNRTTLSTASRTPTADVSTSAAEAELQPRSMLPTPPASSPENETPPAPTTMSISPETRRRTRPTLMDLLSSPPPSPTKPVFQPTPSSSSMLFALSPSSPLSLRLSSPLPDSSPTKESSPLHDSSPMKEMSPLPDSSPIKESSPLPDSSPMKDSSSLPASPVLAVIELPELSPVQMAGGGASSLPTPVSPKMPSLSARAPLPESFPSFQALPSSIPSQVLLRSPSQVLVPLYSPSPSQMPLTPPSPELLPSSPSAFRNGDGNKLLDVQGSAVDAETKEVSPLVLDGDGGVGMNAGGEVGVEVAEIVDEVDEPAPISKAVRGTPSRMLSHSWTSSLGMRLPATPSPSRSRSTSQKPQTHVVTVDIDDDMQDEREDVKIVPVASTSIDRRTNTPELGNSSSDNRHTSRSRFSPPAVLARPTAPVQPTSRAVSPSPTPSMTLSVKREEILFSSPLSQPDSPLSPTHHTEDALPTVISQTSYNVDESQDVGIKSASRKRPAPKCGHQVGPARKRSRIDTEEPSDDEDAEDEVERVKVKTASAKTEKAVKVPKPRGRKPKAKSVAPEAVADDYENTAGPSTSTARTVSPEAQPQAPRKRGRKKRHRSLSPSPDTRSLAKINWSEESPMPLQELEGMIIETLATARATSMSASNIYSALMAGRPTLNSMPRRTPASQTSSGEGVDLEMEVATPLPLNKRDWLHLVTHILTTGHLSSGIFGRVDSSASDSDAPSSPSSSPTHISHKAALLAQWFYVPEKDADKERASVIKSMMRGPGKRSETMKYKQYYWKPLGKISRWDPEDDL</sequence>
<evidence type="ECO:0000256" key="1">
    <source>
        <dbReference type="SAM" id="MobiDB-lite"/>
    </source>
</evidence>
<feature type="compositionally biased region" description="Basic residues" evidence="1">
    <location>
        <begin position="838"/>
        <end position="849"/>
    </location>
</feature>
<feature type="compositionally biased region" description="Acidic residues" evidence="1">
    <location>
        <begin position="610"/>
        <end position="619"/>
    </location>
</feature>
<comment type="caution">
    <text evidence="2">The sequence shown here is derived from an EMBL/GenBank/DDBJ whole genome shotgun (WGS) entry which is preliminary data.</text>
</comment>
<evidence type="ECO:0000313" key="3">
    <source>
        <dbReference type="Proteomes" id="UP000186601"/>
    </source>
</evidence>
<feature type="compositionally biased region" description="Basic residues" evidence="1">
    <location>
        <begin position="792"/>
        <end position="803"/>
    </location>
</feature>
<gene>
    <name evidence="2" type="ORF">PHLCEN_2v11503</name>
</gene>
<feature type="region of interest" description="Disordered" evidence="1">
    <location>
        <begin position="579"/>
        <end position="868"/>
    </location>
</feature>
<feature type="region of interest" description="Disordered" evidence="1">
    <location>
        <begin position="162"/>
        <end position="405"/>
    </location>
</feature>
<feature type="compositionally biased region" description="Polar residues" evidence="1">
    <location>
        <begin position="819"/>
        <end position="833"/>
    </location>
</feature>
<feature type="compositionally biased region" description="Polar residues" evidence="1">
    <location>
        <begin position="38"/>
        <end position="48"/>
    </location>
</feature>
<feature type="compositionally biased region" description="Low complexity" evidence="1">
    <location>
        <begin position="326"/>
        <end position="360"/>
    </location>
</feature>
<feature type="compositionally biased region" description="Pro residues" evidence="1">
    <location>
        <begin position="1"/>
        <end position="12"/>
    </location>
</feature>
<feature type="compositionally biased region" description="Polar residues" evidence="1">
    <location>
        <begin position="252"/>
        <end position="269"/>
    </location>
</feature>
<keyword evidence="3" id="KW-1185">Reference proteome</keyword>
<feature type="compositionally biased region" description="Basic residues" evidence="1">
    <location>
        <begin position="235"/>
        <end position="245"/>
    </location>
</feature>
<dbReference type="AlphaFoldDB" id="A0A2R6NJR7"/>
<feature type="compositionally biased region" description="Polar residues" evidence="1">
    <location>
        <begin position="669"/>
        <end position="686"/>
    </location>
</feature>
<dbReference type="OrthoDB" id="5348546at2759"/>
<reference evidence="2 3" key="1">
    <citation type="submission" date="2018-02" db="EMBL/GenBank/DDBJ databases">
        <title>Genome sequence of the basidiomycete white-rot fungus Phlebia centrifuga.</title>
        <authorList>
            <person name="Granchi Z."/>
            <person name="Peng M."/>
            <person name="de Vries R.P."/>
            <person name="Hilden K."/>
            <person name="Makela M.R."/>
            <person name="Grigoriev I."/>
            <person name="Riley R."/>
        </authorList>
    </citation>
    <scope>NUCLEOTIDE SEQUENCE [LARGE SCALE GENOMIC DNA]</scope>
    <source>
        <strain evidence="2 3">FBCC195</strain>
    </source>
</reference>
<dbReference type="STRING" id="98765.A0A2R6NJR7"/>
<feature type="compositionally biased region" description="Low complexity" evidence="1">
    <location>
        <begin position="55"/>
        <end position="66"/>
    </location>
</feature>
<dbReference type="EMBL" id="MLYV02001151">
    <property type="protein sequence ID" value="PSR72619.1"/>
    <property type="molecule type" value="Genomic_DNA"/>
</dbReference>
<feature type="region of interest" description="Disordered" evidence="1">
    <location>
        <begin position="422"/>
        <end position="455"/>
    </location>
</feature>
<evidence type="ECO:0000313" key="2">
    <source>
        <dbReference type="EMBL" id="PSR72619.1"/>
    </source>
</evidence>
<accession>A0A2R6NJR7</accession>
<feature type="region of interest" description="Disordered" evidence="1">
    <location>
        <begin position="483"/>
        <end position="511"/>
    </location>
</feature>
<feature type="compositionally biased region" description="Acidic residues" evidence="1">
    <location>
        <begin position="763"/>
        <end position="775"/>
    </location>
</feature>
<protein>
    <submittedName>
        <fullName evidence="2">Uncharacterized protein</fullName>
    </submittedName>
</protein>
<name>A0A2R6NJR7_9APHY</name>
<organism evidence="2 3">
    <name type="scientific">Hermanssonia centrifuga</name>
    <dbReference type="NCBI Taxonomy" id="98765"/>
    <lineage>
        <taxon>Eukaryota</taxon>
        <taxon>Fungi</taxon>
        <taxon>Dikarya</taxon>
        <taxon>Basidiomycota</taxon>
        <taxon>Agaricomycotina</taxon>
        <taxon>Agaricomycetes</taxon>
        <taxon>Polyporales</taxon>
        <taxon>Meruliaceae</taxon>
        <taxon>Hermanssonia</taxon>
    </lineage>
</organism>
<dbReference type="Proteomes" id="UP000186601">
    <property type="component" value="Unassembled WGS sequence"/>
</dbReference>
<feature type="compositionally biased region" description="Acidic residues" evidence="1">
    <location>
        <begin position="186"/>
        <end position="196"/>
    </location>
</feature>
<feature type="compositionally biased region" description="Low complexity" evidence="1">
    <location>
        <begin position="694"/>
        <end position="708"/>
    </location>
</feature>